<evidence type="ECO:0000256" key="4">
    <source>
        <dbReference type="ARBA" id="ARBA00022553"/>
    </source>
</evidence>
<dbReference type="InterPro" id="IPR003660">
    <property type="entry name" value="HAMP_dom"/>
</dbReference>
<name>A0A9D1IHG6_9BURK</name>
<dbReference type="Gene3D" id="3.30.565.10">
    <property type="entry name" value="Histidine kinase-like ATPase, C-terminal domain"/>
    <property type="match status" value="1"/>
</dbReference>
<dbReference type="InterPro" id="IPR003594">
    <property type="entry name" value="HATPase_dom"/>
</dbReference>
<evidence type="ECO:0000259" key="13">
    <source>
        <dbReference type="PROSITE" id="PS50109"/>
    </source>
</evidence>
<dbReference type="InterPro" id="IPR036890">
    <property type="entry name" value="HATPase_C_sf"/>
</dbReference>
<feature type="transmembrane region" description="Helical" evidence="12">
    <location>
        <begin position="15"/>
        <end position="39"/>
    </location>
</feature>
<keyword evidence="11" id="KW-0175">Coiled coil</keyword>
<comment type="caution">
    <text evidence="15">The sequence shown here is derived from an EMBL/GenBank/DDBJ whole genome shotgun (WGS) entry which is preliminary data.</text>
</comment>
<dbReference type="PANTHER" id="PTHR45436:SF15">
    <property type="entry name" value="SENSOR HISTIDINE KINASE CUSS"/>
    <property type="match status" value="1"/>
</dbReference>
<dbReference type="CDD" id="cd00075">
    <property type="entry name" value="HATPase"/>
    <property type="match status" value="1"/>
</dbReference>
<evidence type="ECO:0000256" key="10">
    <source>
        <dbReference type="ARBA" id="ARBA00023136"/>
    </source>
</evidence>
<evidence type="ECO:0000259" key="14">
    <source>
        <dbReference type="PROSITE" id="PS50885"/>
    </source>
</evidence>
<evidence type="ECO:0000256" key="3">
    <source>
        <dbReference type="ARBA" id="ARBA00012438"/>
    </source>
</evidence>
<dbReference type="CDD" id="cd00082">
    <property type="entry name" value="HisKA"/>
    <property type="match status" value="1"/>
</dbReference>
<dbReference type="GO" id="GO:0000155">
    <property type="term" value="F:phosphorelay sensor kinase activity"/>
    <property type="evidence" value="ECO:0007669"/>
    <property type="project" value="InterPro"/>
</dbReference>
<feature type="coiled-coil region" evidence="11">
    <location>
        <begin position="254"/>
        <end position="290"/>
    </location>
</feature>
<keyword evidence="8 12" id="KW-1133">Transmembrane helix</keyword>
<dbReference type="AlphaFoldDB" id="A0A9D1IHG6"/>
<dbReference type="Pfam" id="PF00512">
    <property type="entry name" value="HisKA"/>
    <property type="match status" value="1"/>
</dbReference>
<evidence type="ECO:0000256" key="1">
    <source>
        <dbReference type="ARBA" id="ARBA00000085"/>
    </source>
</evidence>
<dbReference type="Proteomes" id="UP000824083">
    <property type="component" value="Unassembled WGS sequence"/>
</dbReference>
<reference evidence="15" key="2">
    <citation type="journal article" date="2021" name="PeerJ">
        <title>Extensive microbial diversity within the chicken gut microbiome revealed by metagenomics and culture.</title>
        <authorList>
            <person name="Gilroy R."/>
            <person name="Ravi A."/>
            <person name="Getino M."/>
            <person name="Pursley I."/>
            <person name="Horton D.L."/>
            <person name="Alikhan N.F."/>
            <person name="Baker D."/>
            <person name="Gharbi K."/>
            <person name="Hall N."/>
            <person name="Watson M."/>
            <person name="Adriaenssens E.M."/>
            <person name="Foster-Nyarko E."/>
            <person name="Jarju S."/>
            <person name="Secka A."/>
            <person name="Antonio M."/>
            <person name="Oren A."/>
            <person name="Chaudhuri R.R."/>
            <person name="La Ragione R."/>
            <person name="Hildebrand F."/>
            <person name="Pallen M.J."/>
        </authorList>
    </citation>
    <scope>NUCLEOTIDE SEQUENCE</scope>
    <source>
        <strain evidence="15">7463</strain>
    </source>
</reference>
<evidence type="ECO:0000256" key="5">
    <source>
        <dbReference type="ARBA" id="ARBA00022679"/>
    </source>
</evidence>
<dbReference type="PROSITE" id="PS50885">
    <property type="entry name" value="HAMP"/>
    <property type="match status" value="1"/>
</dbReference>
<keyword evidence="6 12" id="KW-0812">Transmembrane</keyword>
<dbReference type="SMART" id="SM00387">
    <property type="entry name" value="HATPase_c"/>
    <property type="match status" value="1"/>
</dbReference>
<dbReference type="InterPro" id="IPR036097">
    <property type="entry name" value="HisK_dim/P_sf"/>
</dbReference>
<dbReference type="EMBL" id="DVMY01000081">
    <property type="protein sequence ID" value="HIU37610.1"/>
    <property type="molecule type" value="Genomic_DNA"/>
</dbReference>
<comment type="catalytic activity">
    <reaction evidence="1">
        <text>ATP + protein L-histidine = ADP + protein N-phospho-L-histidine.</text>
        <dbReference type="EC" id="2.7.13.3"/>
    </reaction>
</comment>
<feature type="transmembrane region" description="Helical" evidence="12">
    <location>
        <begin position="161"/>
        <end position="186"/>
    </location>
</feature>
<keyword evidence="10 12" id="KW-0472">Membrane</keyword>
<sequence>MSIKSNTHYGFVKRLLGWSAAAALVMTMAAAVALFTAAYHEACDEQDDLLEEVSGVLARLDVSTRHPSALWMDDDDFDDWFMLDDQSPKSIASAGSTILVRTLHGGGKTIRAVFDQDLFDGAQTLSISGTEYRLYLRTLSEGKHIAVAQRMKEIEKIARQAALAATLPLIGLSITLFIILAALLWYSMKPIHALTGQLNRRAPEDLTPIDPSGLPTELLPMVSAFNGVLSRIDELRQRESRFVADAAHELRSPLAALSLQAERLEKSALNDEAKKQVTDLRVSIDRATRLVSQLLSLKRAQLNQNKEDRKEALLSQTLTAVIEQIWAEAEKKNTEIEVLRFDELDPDGNATVSVVEDDLFSILRNLMENAIKYCPEGSKVTVELLSLSPFKLNVYDNGYGIPIEDRDRVFDPFYRVLGTGVTGTGLGMAIVKTLAEKNGLTIKLDKADPQNSDRPGLLITIGKVE</sequence>
<dbReference type="SUPFAM" id="SSF55874">
    <property type="entry name" value="ATPase domain of HSP90 chaperone/DNA topoisomerase II/histidine kinase"/>
    <property type="match status" value="1"/>
</dbReference>
<dbReference type="InterPro" id="IPR003661">
    <property type="entry name" value="HisK_dim/P_dom"/>
</dbReference>
<evidence type="ECO:0000256" key="6">
    <source>
        <dbReference type="ARBA" id="ARBA00022692"/>
    </source>
</evidence>
<dbReference type="SUPFAM" id="SSF47384">
    <property type="entry name" value="Homodimeric domain of signal transducing histidine kinase"/>
    <property type="match status" value="1"/>
</dbReference>
<evidence type="ECO:0000256" key="11">
    <source>
        <dbReference type="SAM" id="Coils"/>
    </source>
</evidence>
<evidence type="ECO:0000256" key="2">
    <source>
        <dbReference type="ARBA" id="ARBA00004141"/>
    </source>
</evidence>
<feature type="domain" description="HAMP" evidence="14">
    <location>
        <begin position="185"/>
        <end position="237"/>
    </location>
</feature>
<evidence type="ECO:0000256" key="7">
    <source>
        <dbReference type="ARBA" id="ARBA00022777"/>
    </source>
</evidence>
<dbReference type="EC" id="2.7.13.3" evidence="3"/>
<dbReference type="InterPro" id="IPR004358">
    <property type="entry name" value="Sig_transdc_His_kin-like_C"/>
</dbReference>
<keyword evidence="4" id="KW-0597">Phosphoprotein</keyword>
<protein>
    <recommendedName>
        <fullName evidence="3">histidine kinase</fullName>
        <ecNumber evidence="3">2.7.13.3</ecNumber>
    </recommendedName>
</protein>
<dbReference type="GO" id="GO:0005886">
    <property type="term" value="C:plasma membrane"/>
    <property type="evidence" value="ECO:0007669"/>
    <property type="project" value="TreeGrafter"/>
</dbReference>
<keyword evidence="7 15" id="KW-0418">Kinase</keyword>
<accession>A0A9D1IHG6</accession>
<dbReference type="InterPro" id="IPR050428">
    <property type="entry name" value="TCS_sensor_his_kinase"/>
</dbReference>
<dbReference type="PROSITE" id="PS50109">
    <property type="entry name" value="HIS_KIN"/>
    <property type="match status" value="1"/>
</dbReference>
<evidence type="ECO:0000256" key="8">
    <source>
        <dbReference type="ARBA" id="ARBA00022989"/>
    </source>
</evidence>
<keyword evidence="5" id="KW-0808">Transferase</keyword>
<evidence type="ECO:0000313" key="16">
    <source>
        <dbReference type="Proteomes" id="UP000824083"/>
    </source>
</evidence>
<keyword evidence="9" id="KW-0902">Two-component regulatory system</keyword>
<evidence type="ECO:0000256" key="12">
    <source>
        <dbReference type="SAM" id="Phobius"/>
    </source>
</evidence>
<dbReference type="Pfam" id="PF02518">
    <property type="entry name" value="HATPase_c"/>
    <property type="match status" value="1"/>
</dbReference>
<evidence type="ECO:0000313" key="15">
    <source>
        <dbReference type="EMBL" id="HIU37610.1"/>
    </source>
</evidence>
<evidence type="ECO:0000256" key="9">
    <source>
        <dbReference type="ARBA" id="ARBA00023012"/>
    </source>
</evidence>
<dbReference type="PRINTS" id="PR00344">
    <property type="entry name" value="BCTRLSENSOR"/>
</dbReference>
<dbReference type="PANTHER" id="PTHR45436">
    <property type="entry name" value="SENSOR HISTIDINE KINASE YKOH"/>
    <property type="match status" value="1"/>
</dbReference>
<dbReference type="InterPro" id="IPR005467">
    <property type="entry name" value="His_kinase_dom"/>
</dbReference>
<gene>
    <name evidence="15" type="ORF">IAC56_04990</name>
</gene>
<dbReference type="SMART" id="SM00388">
    <property type="entry name" value="HisKA"/>
    <property type="match status" value="1"/>
</dbReference>
<organism evidence="15 16">
    <name type="scientific">Candidatus Aphodousia faecigallinarum</name>
    <dbReference type="NCBI Taxonomy" id="2840677"/>
    <lineage>
        <taxon>Bacteria</taxon>
        <taxon>Pseudomonadati</taxon>
        <taxon>Pseudomonadota</taxon>
        <taxon>Betaproteobacteria</taxon>
        <taxon>Burkholderiales</taxon>
        <taxon>Sutterellaceae</taxon>
        <taxon>Sutterellaceae incertae sedis</taxon>
        <taxon>Candidatus Aphodousia</taxon>
    </lineage>
</organism>
<dbReference type="Gene3D" id="1.10.287.130">
    <property type="match status" value="1"/>
</dbReference>
<comment type="subcellular location">
    <subcellularLocation>
        <location evidence="2">Membrane</location>
        <topology evidence="2">Multi-pass membrane protein</topology>
    </subcellularLocation>
</comment>
<feature type="domain" description="Histidine kinase" evidence="13">
    <location>
        <begin position="245"/>
        <end position="465"/>
    </location>
</feature>
<reference evidence="15" key="1">
    <citation type="submission" date="2020-10" db="EMBL/GenBank/DDBJ databases">
        <authorList>
            <person name="Gilroy R."/>
        </authorList>
    </citation>
    <scope>NUCLEOTIDE SEQUENCE</scope>
    <source>
        <strain evidence="15">7463</strain>
    </source>
</reference>
<proteinExistence type="predicted"/>